<dbReference type="InterPro" id="IPR036514">
    <property type="entry name" value="SGNH_hydro_sf"/>
</dbReference>
<sequence>MDIDQAYTFAARALLGAGLGFAGLNLAAWLALRLLPGRGMLRKDKDRWMPRRLLSLYEREDNHKWFDLDTPEEFRAYWKETVPTAIDIDYEPLSEFRHRPMQGRFWNVSPHGFREVANQGPWPPSGANYNIFFFGGSTAYHVGPDWTSIPSRLQTHLRRRRGKPVCVYNFGRCAYFSSQEKVLFLQLLVEGHRPDVAVFLDGLNDSVRADGATATSTMYRELLRERSSQERELAEFQIRARVRWIRLRLFLSSLPLVRLTCYAAEVLAARRTEDERRVRPPYEPYSADQIREVVDRMLANYGQILAAAVHSGVEPLFVVQPVPSYKYDISLHKATAYGQGLNEAVRDVYPALLDALDRSETIREHVIDLSAMQENSTKNHYLDEVHYTAEFADEVASRLADEFAARSDAGQGPRPDETNHDGGAACWR</sequence>
<feature type="region of interest" description="Disordered" evidence="1">
    <location>
        <begin position="405"/>
        <end position="428"/>
    </location>
</feature>
<keyword evidence="2" id="KW-0472">Membrane</keyword>
<reference evidence="3 4" key="2">
    <citation type="submission" date="2020-05" db="EMBL/GenBank/DDBJ databases">
        <title>Draft genome sequence of Desulfovibrio sp. strainFSS-1.</title>
        <authorList>
            <person name="Shimoshige H."/>
            <person name="Kobayashi H."/>
            <person name="Maekawa T."/>
        </authorList>
    </citation>
    <scope>NUCLEOTIDE SEQUENCE [LARGE SCALE GENOMIC DNA]</scope>
    <source>
        <strain evidence="3 4">SIID29052-01</strain>
    </source>
</reference>
<keyword evidence="2" id="KW-0812">Transmembrane</keyword>
<protein>
    <recommendedName>
        <fullName evidence="5">SGNH hydrolase-type esterase domain-containing protein</fullName>
    </recommendedName>
</protein>
<evidence type="ECO:0008006" key="5">
    <source>
        <dbReference type="Google" id="ProtNLM"/>
    </source>
</evidence>
<proteinExistence type="predicted"/>
<gene>
    <name evidence="3" type="ORF">NNJEOMEG_02793</name>
</gene>
<keyword evidence="4" id="KW-1185">Reference proteome</keyword>
<accession>A0A6V8M3A8</accession>
<dbReference type="Gene3D" id="3.40.50.1110">
    <property type="entry name" value="SGNH hydrolase"/>
    <property type="match status" value="1"/>
</dbReference>
<name>A0A6V8M3A8_9BACT</name>
<organism evidence="3 4">
    <name type="scientific">Fundidesulfovibrio magnetotacticus</name>
    <dbReference type="NCBI Taxonomy" id="2730080"/>
    <lineage>
        <taxon>Bacteria</taxon>
        <taxon>Pseudomonadati</taxon>
        <taxon>Thermodesulfobacteriota</taxon>
        <taxon>Desulfovibrionia</taxon>
        <taxon>Desulfovibrionales</taxon>
        <taxon>Desulfovibrionaceae</taxon>
        <taxon>Fundidesulfovibrio</taxon>
    </lineage>
</organism>
<comment type="caution">
    <text evidence="3">The sequence shown here is derived from an EMBL/GenBank/DDBJ whole genome shotgun (WGS) entry which is preliminary data.</text>
</comment>
<dbReference type="AlphaFoldDB" id="A0A6V8M3A8"/>
<feature type="transmembrane region" description="Helical" evidence="2">
    <location>
        <begin position="12"/>
        <end position="35"/>
    </location>
</feature>
<evidence type="ECO:0000256" key="1">
    <source>
        <dbReference type="SAM" id="MobiDB-lite"/>
    </source>
</evidence>
<reference evidence="3 4" key="1">
    <citation type="submission" date="2020-04" db="EMBL/GenBank/DDBJ databases">
        <authorList>
            <consortium name="Desulfovibrio sp. FSS-1 genome sequencing consortium"/>
            <person name="Shimoshige H."/>
            <person name="Kobayashi H."/>
            <person name="Maekawa T."/>
        </authorList>
    </citation>
    <scope>NUCLEOTIDE SEQUENCE [LARGE SCALE GENOMIC DNA]</scope>
    <source>
        <strain evidence="3 4">SIID29052-01</strain>
    </source>
</reference>
<keyword evidence="2" id="KW-1133">Transmembrane helix</keyword>
<dbReference type="SUPFAM" id="SSF52266">
    <property type="entry name" value="SGNH hydrolase"/>
    <property type="match status" value="1"/>
</dbReference>
<dbReference type="RefSeq" id="WP_173085523.1">
    <property type="nucleotide sequence ID" value="NZ_BLTE01000013.1"/>
</dbReference>
<dbReference type="EMBL" id="BLTE01000013">
    <property type="protein sequence ID" value="GFK94945.1"/>
    <property type="molecule type" value="Genomic_DNA"/>
</dbReference>
<evidence type="ECO:0000256" key="2">
    <source>
        <dbReference type="SAM" id="Phobius"/>
    </source>
</evidence>
<dbReference type="GO" id="GO:0016788">
    <property type="term" value="F:hydrolase activity, acting on ester bonds"/>
    <property type="evidence" value="ECO:0007669"/>
    <property type="project" value="UniProtKB-ARBA"/>
</dbReference>
<dbReference type="Proteomes" id="UP000494245">
    <property type="component" value="Unassembled WGS sequence"/>
</dbReference>
<evidence type="ECO:0000313" key="4">
    <source>
        <dbReference type="Proteomes" id="UP000494245"/>
    </source>
</evidence>
<evidence type="ECO:0000313" key="3">
    <source>
        <dbReference type="EMBL" id="GFK94945.1"/>
    </source>
</evidence>